<dbReference type="Gene3D" id="3.40.30.10">
    <property type="entry name" value="Glutaredoxin"/>
    <property type="match status" value="1"/>
</dbReference>
<evidence type="ECO:0000256" key="5">
    <source>
        <dbReference type="ARBA" id="ARBA00023157"/>
    </source>
</evidence>
<evidence type="ECO:0000256" key="1">
    <source>
        <dbReference type="ARBA" id="ARBA00004418"/>
    </source>
</evidence>
<accession>A0A1F6U0S2</accession>
<comment type="function">
    <text evidence="7">Required for disulfide bond formation in some periplasmic proteins. Acts by transferring its disulfide bond to other proteins and is reduced in the process.</text>
</comment>
<dbReference type="Gene3D" id="3.10.450.70">
    <property type="entry name" value="Disulphide bond isomerase, DsbC/G, N-terminal"/>
    <property type="match status" value="1"/>
</dbReference>
<keyword evidence="6 7" id="KW-0676">Redox-active center</keyword>
<name>A0A1F6U0S2_9PROT</name>
<dbReference type="InterPro" id="IPR051470">
    <property type="entry name" value="Thiol:disulfide_interchange"/>
</dbReference>
<dbReference type="InterPro" id="IPR018950">
    <property type="entry name" value="DiS-bond_isomerase_DsbC/G_N"/>
</dbReference>
<keyword evidence="3 7" id="KW-0732">Signal</keyword>
<gene>
    <name evidence="10" type="ORF">A3A87_07335</name>
</gene>
<dbReference type="SUPFAM" id="SSF52833">
    <property type="entry name" value="Thioredoxin-like"/>
    <property type="match status" value="1"/>
</dbReference>
<evidence type="ECO:0000313" key="11">
    <source>
        <dbReference type="Proteomes" id="UP000179037"/>
    </source>
</evidence>
<dbReference type="GO" id="GO:0042597">
    <property type="term" value="C:periplasmic space"/>
    <property type="evidence" value="ECO:0007669"/>
    <property type="project" value="UniProtKB-SubCell"/>
</dbReference>
<feature type="signal peptide" evidence="7">
    <location>
        <begin position="1"/>
        <end position="20"/>
    </location>
</feature>
<evidence type="ECO:0000256" key="3">
    <source>
        <dbReference type="ARBA" id="ARBA00022729"/>
    </source>
</evidence>
<dbReference type="PANTHER" id="PTHR35272:SF3">
    <property type="entry name" value="THIOL:DISULFIDE INTERCHANGE PROTEIN DSBC"/>
    <property type="match status" value="1"/>
</dbReference>
<evidence type="ECO:0000259" key="8">
    <source>
        <dbReference type="Pfam" id="PF10411"/>
    </source>
</evidence>
<evidence type="ECO:0000313" key="10">
    <source>
        <dbReference type="EMBL" id="OGI50984.1"/>
    </source>
</evidence>
<reference evidence="10 11" key="1">
    <citation type="journal article" date="2016" name="Nat. Commun.">
        <title>Thousands of microbial genomes shed light on interconnected biogeochemical processes in an aquifer system.</title>
        <authorList>
            <person name="Anantharaman K."/>
            <person name="Brown C.T."/>
            <person name="Hug L.A."/>
            <person name="Sharon I."/>
            <person name="Castelle C.J."/>
            <person name="Probst A.J."/>
            <person name="Thomas B.C."/>
            <person name="Singh A."/>
            <person name="Wilkins M.J."/>
            <person name="Karaoz U."/>
            <person name="Brodie E.L."/>
            <person name="Williams K.H."/>
            <person name="Hubbard S.S."/>
            <person name="Banfield J.F."/>
        </authorList>
    </citation>
    <scope>NUCLEOTIDE SEQUENCE [LARGE SCALE GENOMIC DNA]</scope>
</reference>
<dbReference type="Proteomes" id="UP000179037">
    <property type="component" value="Unassembled WGS sequence"/>
</dbReference>
<comment type="caution">
    <text evidence="10">The sequence shown here is derived from an EMBL/GenBank/DDBJ whole genome shotgun (WGS) entry which is preliminary data.</text>
</comment>
<evidence type="ECO:0000256" key="7">
    <source>
        <dbReference type="RuleBase" id="RU364038"/>
    </source>
</evidence>
<feature type="chain" id="PRO_5010002156" description="Thiol:disulfide interchange protein" evidence="7">
    <location>
        <begin position="21"/>
        <end position="238"/>
    </location>
</feature>
<dbReference type="InterPro" id="IPR012336">
    <property type="entry name" value="Thioredoxin-like_fold"/>
</dbReference>
<dbReference type="Pfam" id="PF10411">
    <property type="entry name" value="DsbC_N"/>
    <property type="match status" value="1"/>
</dbReference>
<keyword evidence="5" id="KW-1015">Disulfide bond</keyword>
<dbReference type="InterPro" id="IPR036249">
    <property type="entry name" value="Thioredoxin-like_sf"/>
</dbReference>
<proteinExistence type="inferred from homology"/>
<dbReference type="STRING" id="1817768.A3A87_07335"/>
<dbReference type="InterPro" id="IPR033954">
    <property type="entry name" value="DiS-bond_Isoase_DsbC/G"/>
</dbReference>
<dbReference type="SUPFAM" id="SSF54423">
    <property type="entry name" value="DsbC/DsbG N-terminal domain-like"/>
    <property type="match status" value="1"/>
</dbReference>
<sequence length="238" mass="26219">MSRFLLFIFSCLVIPFSASAGEQEVSHIKAELVRAFPELKSAIVKPSPVSGMYEVEHDSKIFYATSDGKYLFMGDVMDLRSQSNLTETRRAAIRTRLLNEVGEENMIVIGPDKPQRTLTVFTDVDCGYCAKFHLDVPALNKQGVKVRYLFFPRAGLNSESYRRAVAVWCADDRAKAIGIAKAGGKLNMKTCANPVESHFQLGQRLDIGGTPSIFLDNGKVLPGYIPAPRLLGMLGIKG</sequence>
<dbReference type="PANTHER" id="PTHR35272">
    <property type="entry name" value="THIOL:DISULFIDE INTERCHANGE PROTEIN DSBC-RELATED"/>
    <property type="match status" value="1"/>
</dbReference>
<feature type="domain" description="Disulphide bond isomerase DsbC/G N-terminal" evidence="8">
    <location>
        <begin position="19"/>
        <end position="87"/>
    </location>
</feature>
<dbReference type="AlphaFoldDB" id="A0A1F6U0S2"/>
<comment type="subcellular location">
    <subcellularLocation>
        <location evidence="1 7">Periplasm</location>
    </subcellularLocation>
</comment>
<dbReference type="Pfam" id="PF13098">
    <property type="entry name" value="Thioredoxin_2"/>
    <property type="match status" value="1"/>
</dbReference>
<evidence type="ECO:0000256" key="6">
    <source>
        <dbReference type="ARBA" id="ARBA00023284"/>
    </source>
</evidence>
<dbReference type="CDD" id="cd03020">
    <property type="entry name" value="DsbA_DsbC_DsbG"/>
    <property type="match status" value="1"/>
</dbReference>
<protein>
    <recommendedName>
        <fullName evidence="7">Thiol:disulfide interchange protein</fullName>
    </recommendedName>
</protein>
<evidence type="ECO:0000256" key="2">
    <source>
        <dbReference type="ARBA" id="ARBA00009813"/>
    </source>
</evidence>
<feature type="domain" description="Thioredoxin-like fold" evidence="9">
    <location>
        <begin position="115"/>
        <end position="234"/>
    </location>
</feature>
<dbReference type="InterPro" id="IPR009094">
    <property type="entry name" value="DiS-bond_isomerase_DsbC/G_N_sf"/>
</dbReference>
<evidence type="ECO:0000259" key="9">
    <source>
        <dbReference type="Pfam" id="PF13098"/>
    </source>
</evidence>
<comment type="similarity">
    <text evidence="2 7">Belongs to the thioredoxin family. DsbC subfamily.</text>
</comment>
<evidence type="ECO:0000256" key="4">
    <source>
        <dbReference type="ARBA" id="ARBA00022764"/>
    </source>
</evidence>
<organism evidence="10 11">
    <name type="scientific">Candidatus Muproteobacteria bacterium RIFCSPLOWO2_01_FULL_60_18</name>
    <dbReference type="NCBI Taxonomy" id="1817768"/>
    <lineage>
        <taxon>Bacteria</taxon>
        <taxon>Pseudomonadati</taxon>
        <taxon>Pseudomonadota</taxon>
        <taxon>Candidatus Muproteobacteria</taxon>
    </lineage>
</organism>
<keyword evidence="4 7" id="KW-0574">Periplasm</keyword>
<dbReference type="EMBL" id="MFTC01000054">
    <property type="protein sequence ID" value="OGI50984.1"/>
    <property type="molecule type" value="Genomic_DNA"/>
</dbReference>